<accession>A0A6C1DXU5</accession>
<dbReference type="GO" id="GO:0005739">
    <property type="term" value="C:mitochondrion"/>
    <property type="evidence" value="ECO:0007669"/>
    <property type="project" value="UniProtKB-SubCell"/>
</dbReference>
<dbReference type="Pfam" id="PF17053">
    <property type="entry name" value="GEP5"/>
    <property type="match status" value="1"/>
</dbReference>
<name>A0A6C1DXU5_SACPS</name>
<evidence type="ECO:0000256" key="3">
    <source>
        <dbReference type="ARBA" id="ARBA00018341"/>
    </source>
</evidence>
<organism evidence="7 8">
    <name type="scientific">Saccharomyces pastorianus</name>
    <name type="common">Lager yeast</name>
    <name type="synonym">Saccharomyces cerevisiae x Saccharomyces eubayanus</name>
    <dbReference type="NCBI Taxonomy" id="27292"/>
    <lineage>
        <taxon>Eukaryota</taxon>
        <taxon>Fungi</taxon>
        <taxon>Dikarya</taxon>
        <taxon>Ascomycota</taxon>
        <taxon>Saccharomycotina</taxon>
        <taxon>Saccharomycetes</taxon>
        <taxon>Saccharomycetales</taxon>
        <taxon>Saccharomycetaceae</taxon>
        <taxon>Saccharomyces</taxon>
    </lineage>
</organism>
<keyword evidence="4 6" id="KW-0496">Mitochondrion</keyword>
<comment type="subcellular location">
    <subcellularLocation>
        <location evidence="1 6">Mitochondrion</location>
    </subcellularLocation>
</comment>
<evidence type="ECO:0000256" key="5">
    <source>
        <dbReference type="ARBA" id="ARBA00025061"/>
    </source>
</evidence>
<comment type="function">
    <text evidence="5 6">Essential for respiratory growth and required for maintenance of mtDNA. Required for cell survival in the absence of prohibitins.</text>
</comment>
<dbReference type="OrthoDB" id="4066262at2759"/>
<protein>
    <recommendedName>
        <fullName evidence="3 6">Genetic interactor of prohibitin 5, mitochondrial</fullName>
    </recommendedName>
</protein>
<comment type="similarity">
    <text evidence="2 6">Belongs to the GEP5 family.</text>
</comment>
<reference evidence="7 8" key="1">
    <citation type="journal article" date="2019" name="BMC Genomics">
        <title>Chromosome level assembly and comparative genome analysis confirm lager-brewing yeasts originated from a single hybridization.</title>
        <authorList>
            <person name="Salazar A.N."/>
            <person name="Gorter de Vries A.R."/>
            <person name="van den Broek M."/>
            <person name="Brouwers N."/>
            <person name="de la Torre Cortes P."/>
            <person name="Kuijpers N.G.A."/>
            <person name="Daran J.G."/>
            <person name="Abeel T."/>
        </authorList>
    </citation>
    <scope>NUCLEOTIDE SEQUENCE [LARGE SCALE GENOMIC DNA]</scope>
    <source>
        <strain evidence="7 8">CBS 1483</strain>
    </source>
</reference>
<dbReference type="Proteomes" id="UP000501346">
    <property type="component" value="Chromosome ScXII"/>
</dbReference>
<evidence type="ECO:0000256" key="1">
    <source>
        <dbReference type="ARBA" id="ARBA00004173"/>
    </source>
</evidence>
<evidence type="ECO:0000256" key="2">
    <source>
        <dbReference type="ARBA" id="ARBA00008036"/>
    </source>
</evidence>
<evidence type="ECO:0000256" key="6">
    <source>
        <dbReference type="RuleBase" id="RU363007"/>
    </source>
</evidence>
<dbReference type="EMBL" id="CP048993">
    <property type="protein sequence ID" value="QID81064.1"/>
    <property type="molecule type" value="Genomic_DNA"/>
</dbReference>
<sequence>MASQVNALLLPVIESTPLHQITKVALTTTLTSKQSDYKFKEIAVPLTKSLQLYEKAQRRQDLRASLKALESIIYQTHFQWNNPLPRHAHLFQKHYHFLLTHWPFENHRDLVDSIAVNNGKLNSTSSRSVWLKADWITLFNVKNPWVQTPPSLMRLSGTDLDTFTPERIFLINSLGNHYKFLIANSHLSYNHKKYPSPGVQIPIRNALGEVSPAKQIAQLFARQLSHIYKSLFIENPPLSPENELALTAVFYDETVERRLRRLYMRACARAYTTTNADSTTEPLMFHCTRWEVD</sequence>
<keyword evidence="8" id="KW-1185">Reference proteome</keyword>
<evidence type="ECO:0000313" key="7">
    <source>
        <dbReference type="EMBL" id="QID81064.1"/>
    </source>
</evidence>
<dbReference type="AlphaFoldDB" id="A0A6C1DXU5"/>
<evidence type="ECO:0000256" key="4">
    <source>
        <dbReference type="ARBA" id="ARBA00023128"/>
    </source>
</evidence>
<gene>
    <name evidence="7" type="primary">GEP5_1</name>
    <name evidence="7" type="ORF">GRS66_003422</name>
</gene>
<proteinExistence type="inferred from homology"/>
<dbReference type="InterPro" id="IPR031455">
    <property type="entry name" value="Gep5"/>
</dbReference>
<evidence type="ECO:0000313" key="8">
    <source>
        <dbReference type="Proteomes" id="UP000501346"/>
    </source>
</evidence>